<dbReference type="Gene3D" id="2.40.50.100">
    <property type="match status" value="1"/>
</dbReference>
<evidence type="ECO:0000256" key="1">
    <source>
        <dbReference type="ARBA" id="ARBA00022448"/>
    </source>
</evidence>
<dbReference type="EMBL" id="JAGKQQ010000001">
    <property type="protein sequence ID" value="MBP3955856.1"/>
    <property type="molecule type" value="Genomic_DNA"/>
</dbReference>
<organism evidence="2 3">
    <name type="scientific">Gemmata palustris</name>
    <dbReference type="NCBI Taxonomy" id="2822762"/>
    <lineage>
        <taxon>Bacteria</taxon>
        <taxon>Pseudomonadati</taxon>
        <taxon>Planctomycetota</taxon>
        <taxon>Planctomycetia</taxon>
        <taxon>Gemmatales</taxon>
        <taxon>Gemmataceae</taxon>
        <taxon>Gemmata</taxon>
    </lineage>
</organism>
<dbReference type="Gene3D" id="2.40.420.20">
    <property type="match status" value="1"/>
</dbReference>
<dbReference type="Gene3D" id="2.40.30.170">
    <property type="match status" value="1"/>
</dbReference>
<comment type="caution">
    <text evidence="2">The sequence shown here is derived from an EMBL/GenBank/DDBJ whole genome shotgun (WGS) entry which is preliminary data.</text>
</comment>
<keyword evidence="1" id="KW-0813">Transport</keyword>
<evidence type="ECO:0000313" key="2">
    <source>
        <dbReference type="EMBL" id="MBP3955856.1"/>
    </source>
</evidence>
<gene>
    <name evidence="2" type="ORF">J8F10_11225</name>
</gene>
<dbReference type="InterPro" id="IPR051909">
    <property type="entry name" value="MFP_Cation_Efflux"/>
</dbReference>
<protein>
    <submittedName>
        <fullName evidence="2">HlyD family efflux transporter periplasmic adaptor subunit</fullName>
    </submittedName>
</protein>
<dbReference type="Proteomes" id="UP000676565">
    <property type="component" value="Unassembled WGS sequence"/>
</dbReference>
<evidence type="ECO:0000313" key="3">
    <source>
        <dbReference type="Proteomes" id="UP000676565"/>
    </source>
</evidence>
<keyword evidence="3" id="KW-1185">Reference proteome</keyword>
<name>A0ABS5BQB5_9BACT</name>
<reference evidence="2 3" key="1">
    <citation type="submission" date="2021-04" db="EMBL/GenBank/DDBJ databases">
        <authorList>
            <person name="Ivanova A."/>
        </authorList>
    </citation>
    <scope>NUCLEOTIDE SEQUENCE [LARGE SCALE GENOMIC DNA]</scope>
    <source>
        <strain evidence="2 3">G18</strain>
    </source>
</reference>
<dbReference type="PANTHER" id="PTHR30097">
    <property type="entry name" value="CATION EFFLUX SYSTEM PROTEIN CUSB"/>
    <property type="match status" value="1"/>
</dbReference>
<accession>A0ABS5BQB5</accession>
<dbReference type="RefSeq" id="WP_210653913.1">
    <property type="nucleotide sequence ID" value="NZ_JAGKQQ010000001.1"/>
</dbReference>
<sequence length="435" mass="44783">MTYRHGLLTGITSTALAAGAIGAAWWLAAAPPKEPTKSAAPGIPATVPKPFKEDQAATVVLTADAEAKLALRTAPVTRASVPRARVFGGEVVIPPGRAILVSAPLAGTLKAGAAPVAGQPVRAGKPVLQLVPVLDPVGRANLTAARVDADGQVKTADEQLKLARITLGRAKEVLAEGGGRQRDVDDANAALKVAEQTHAAATARRDLLGRVLGELDSGTAAPIPIDAPADGVLRNVNSLPGQMVPAGAPLFEVINLDVVWVRVPVYVGDREEIDGTCATIRPLAAPVGSAGRCAWLVAAPPTANPLAGTVDLFFQTLNPDPSDDRWKALAGAVGGFAVAPFAGSPLGPGQRVAVSLALKEPAEALTVPWAAVLYDFHGGTWVYVKTADRTYSRERVRVRHVTGERAVLDDGPAPGKEVVSAGAAELFGTETGFSK</sequence>
<proteinExistence type="predicted"/>
<dbReference type="PANTHER" id="PTHR30097:SF4">
    <property type="entry name" value="SLR6042 PROTEIN"/>
    <property type="match status" value="1"/>
</dbReference>
<dbReference type="SUPFAM" id="SSF111369">
    <property type="entry name" value="HlyD-like secretion proteins"/>
    <property type="match status" value="1"/>
</dbReference>
<dbReference type="Gene3D" id="1.10.287.470">
    <property type="entry name" value="Helix hairpin bin"/>
    <property type="match status" value="1"/>
</dbReference>